<comment type="caution">
    <text evidence="5">The sequence shown here is derived from an EMBL/GenBank/DDBJ whole genome shotgun (WGS) entry which is preliminary data.</text>
</comment>
<dbReference type="AlphaFoldDB" id="A0A1F7WU33"/>
<dbReference type="EMBL" id="MGFN01000039">
    <property type="protein sequence ID" value="OGM06240.1"/>
    <property type="molecule type" value="Genomic_DNA"/>
</dbReference>
<feature type="non-terminal residue" evidence="5">
    <location>
        <position position="237"/>
    </location>
</feature>
<dbReference type="PANTHER" id="PTHR43179:SF12">
    <property type="entry name" value="GALACTOFURANOSYLTRANSFERASE GLFT2"/>
    <property type="match status" value="1"/>
</dbReference>
<keyword evidence="3" id="KW-0808">Transferase</keyword>
<dbReference type="InterPro" id="IPR029044">
    <property type="entry name" value="Nucleotide-diphossugar_trans"/>
</dbReference>
<keyword evidence="2" id="KW-0328">Glycosyltransferase</keyword>
<dbReference type="Proteomes" id="UP000177737">
    <property type="component" value="Unassembled WGS sequence"/>
</dbReference>
<reference evidence="5 6" key="1">
    <citation type="journal article" date="2016" name="Nat. Commun.">
        <title>Thousands of microbial genomes shed light on interconnected biogeochemical processes in an aquifer system.</title>
        <authorList>
            <person name="Anantharaman K."/>
            <person name="Brown C.T."/>
            <person name="Hug L.A."/>
            <person name="Sharon I."/>
            <person name="Castelle C.J."/>
            <person name="Probst A.J."/>
            <person name="Thomas B.C."/>
            <person name="Singh A."/>
            <person name="Wilkins M.J."/>
            <person name="Karaoz U."/>
            <person name="Brodie E.L."/>
            <person name="Williams K.H."/>
            <person name="Hubbard S.S."/>
            <person name="Banfield J.F."/>
        </authorList>
    </citation>
    <scope>NUCLEOTIDE SEQUENCE [LARGE SCALE GENOMIC DNA]</scope>
</reference>
<evidence type="ECO:0000259" key="4">
    <source>
        <dbReference type="Pfam" id="PF00535"/>
    </source>
</evidence>
<name>A0A1F7WU33_9BACT</name>
<comment type="similarity">
    <text evidence="1">Belongs to the glycosyltransferase 2 family.</text>
</comment>
<evidence type="ECO:0000256" key="3">
    <source>
        <dbReference type="ARBA" id="ARBA00022679"/>
    </source>
</evidence>
<evidence type="ECO:0000313" key="5">
    <source>
        <dbReference type="EMBL" id="OGM06240.1"/>
    </source>
</evidence>
<accession>A0A1F7WU33</accession>
<evidence type="ECO:0000256" key="1">
    <source>
        <dbReference type="ARBA" id="ARBA00006739"/>
    </source>
</evidence>
<evidence type="ECO:0000313" key="6">
    <source>
        <dbReference type="Proteomes" id="UP000177737"/>
    </source>
</evidence>
<sequence>MKKIALVSVNIGGKEDTLALLKSLNNLDVSGLDFKIVVVEATPNEWLGDFVKEEVANLEIIQAGENKGFAGNYNLGMRYAVAWGAEYILIINNDTLIGDAKLIKKLVSVLDDDPKANVVSPKIYFAPGYEFYKSRYKKGDLGKVLWYAGGSFDWGDVRSIHRGIDEVDKGKYDGTGETEFVSGCCLLIKGQTLEKFGYFDEKLYAYFEDNDWQQRILAGGGKLYYSGDTFIYHKVSR</sequence>
<proteinExistence type="inferred from homology"/>
<dbReference type="InterPro" id="IPR001173">
    <property type="entry name" value="Glyco_trans_2-like"/>
</dbReference>
<dbReference type="SUPFAM" id="SSF53448">
    <property type="entry name" value="Nucleotide-diphospho-sugar transferases"/>
    <property type="match status" value="1"/>
</dbReference>
<dbReference type="GO" id="GO:0016757">
    <property type="term" value="F:glycosyltransferase activity"/>
    <property type="evidence" value="ECO:0007669"/>
    <property type="project" value="UniProtKB-KW"/>
</dbReference>
<feature type="domain" description="Glycosyltransferase 2-like" evidence="4">
    <location>
        <begin position="18"/>
        <end position="165"/>
    </location>
</feature>
<gene>
    <name evidence="5" type="ORF">A2129_02705</name>
</gene>
<protein>
    <recommendedName>
        <fullName evidence="4">Glycosyltransferase 2-like domain-containing protein</fullName>
    </recommendedName>
</protein>
<dbReference type="Pfam" id="PF00535">
    <property type="entry name" value="Glycos_transf_2"/>
    <property type="match status" value="1"/>
</dbReference>
<dbReference type="Gene3D" id="3.90.550.10">
    <property type="entry name" value="Spore Coat Polysaccharide Biosynthesis Protein SpsA, Chain A"/>
    <property type="match status" value="1"/>
</dbReference>
<dbReference type="PANTHER" id="PTHR43179">
    <property type="entry name" value="RHAMNOSYLTRANSFERASE WBBL"/>
    <property type="match status" value="1"/>
</dbReference>
<evidence type="ECO:0000256" key="2">
    <source>
        <dbReference type="ARBA" id="ARBA00022676"/>
    </source>
</evidence>
<organism evidence="5 6">
    <name type="scientific">Candidatus Woesebacteria bacterium GWC1_42_13</name>
    <dbReference type="NCBI Taxonomy" id="1802475"/>
    <lineage>
        <taxon>Bacteria</taxon>
        <taxon>Candidatus Woeseibacteriota</taxon>
    </lineage>
</organism>